<evidence type="ECO:0000313" key="3">
    <source>
        <dbReference type="EMBL" id="MPL71056.1"/>
    </source>
</evidence>
<dbReference type="AlphaFoldDB" id="A0A644TVN9"/>
<organism evidence="3">
    <name type="scientific">bioreactor metagenome</name>
    <dbReference type="NCBI Taxonomy" id="1076179"/>
    <lineage>
        <taxon>unclassified sequences</taxon>
        <taxon>metagenomes</taxon>
        <taxon>ecological metagenomes</taxon>
    </lineage>
</organism>
<proteinExistence type="predicted"/>
<sequence length="309" mass="34995">MPPKLDPDTTPGVKTLRLFRKLLLDRRRHYQTDLAVELQCSPQTVGRLANEIETVIGTALHSGLDKRKRWYQYIVNDGRSLGLDYEELRFLSICREMASGILPDPVLKRVDASLRHLALHMADPNNISPQKHFSFNAKGRIDYTPQAEHIEKLITAADQGLCCEVTYRAPGREKPKEHLFVPARMVAMNNALYVVGFIVDADTCTPERPCNMAIHRVQHLTTTGMRIRQPLPQIDEAGFGLPWHEPRTFCIRFSPKVADYVREREWAADQQIETMDDGSIKLTLTTCAEPELKAWVRGFGEDAAFASGS</sequence>
<name>A0A644TVN9_9ZZZZ</name>
<dbReference type="PANTHER" id="PTHR34580:SF1">
    <property type="entry name" value="PROTEIN PAFC"/>
    <property type="match status" value="1"/>
</dbReference>
<evidence type="ECO:0000259" key="1">
    <source>
        <dbReference type="Pfam" id="PF13280"/>
    </source>
</evidence>
<comment type="caution">
    <text evidence="3">The sequence shown here is derived from an EMBL/GenBank/DDBJ whole genome shotgun (WGS) entry which is preliminary data.</text>
</comment>
<accession>A0A644TVN9</accession>
<dbReference type="Pfam" id="PF13280">
    <property type="entry name" value="WYL"/>
    <property type="match status" value="1"/>
</dbReference>
<feature type="domain" description="WCX" evidence="2">
    <location>
        <begin position="249"/>
        <end position="303"/>
    </location>
</feature>
<feature type="domain" description="WYL" evidence="1">
    <location>
        <begin position="148"/>
        <end position="220"/>
    </location>
</feature>
<dbReference type="InterPro" id="IPR051534">
    <property type="entry name" value="CBASS_pafABC_assoc_protein"/>
</dbReference>
<dbReference type="Pfam" id="PF25583">
    <property type="entry name" value="WCX"/>
    <property type="match status" value="1"/>
</dbReference>
<dbReference type="EMBL" id="VSSQ01000056">
    <property type="protein sequence ID" value="MPL71056.1"/>
    <property type="molecule type" value="Genomic_DNA"/>
</dbReference>
<dbReference type="PANTHER" id="PTHR34580">
    <property type="match status" value="1"/>
</dbReference>
<reference evidence="3" key="1">
    <citation type="submission" date="2019-08" db="EMBL/GenBank/DDBJ databases">
        <authorList>
            <person name="Kucharzyk K."/>
            <person name="Murdoch R.W."/>
            <person name="Higgins S."/>
            <person name="Loffler F."/>
        </authorList>
    </citation>
    <scope>NUCLEOTIDE SEQUENCE</scope>
</reference>
<evidence type="ECO:0000259" key="2">
    <source>
        <dbReference type="Pfam" id="PF25583"/>
    </source>
</evidence>
<dbReference type="InterPro" id="IPR057727">
    <property type="entry name" value="WCX_dom"/>
</dbReference>
<protein>
    <submittedName>
        <fullName evidence="3">Uncharacterized protein</fullName>
    </submittedName>
</protein>
<gene>
    <name evidence="3" type="ORF">SDC9_16824</name>
</gene>
<dbReference type="InterPro" id="IPR026881">
    <property type="entry name" value="WYL_dom"/>
</dbReference>